<dbReference type="Proteomes" id="UP001324634">
    <property type="component" value="Chromosome"/>
</dbReference>
<protein>
    <recommendedName>
        <fullName evidence="1">catalase</fullName>
        <ecNumber evidence="1">1.11.1.6</ecNumber>
    </recommendedName>
</protein>
<dbReference type="GO" id="GO:0020037">
    <property type="term" value="F:heme binding"/>
    <property type="evidence" value="ECO:0007669"/>
    <property type="project" value="InterPro"/>
</dbReference>
<dbReference type="InterPro" id="IPR020835">
    <property type="entry name" value="Catalase_sf"/>
</dbReference>
<dbReference type="GO" id="GO:0004096">
    <property type="term" value="F:catalase activity"/>
    <property type="evidence" value="ECO:0007669"/>
    <property type="project" value="InterPro"/>
</dbReference>
<dbReference type="EC" id="1.11.1.6" evidence="1"/>
<proteinExistence type="predicted"/>
<gene>
    <name evidence="3" type="ORF">SOO65_14115</name>
</gene>
<dbReference type="PROSITE" id="PS51257">
    <property type="entry name" value="PROKAR_LIPOPROTEIN"/>
    <property type="match status" value="1"/>
</dbReference>
<evidence type="ECO:0000313" key="3">
    <source>
        <dbReference type="EMBL" id="WPU63826.1"/>
    </source>
</evidence>
<accession>A0AAX4HKU5</accession>
<reference evidence="3 4" key="1">
    <citation type="submission" date="2023-11" db="EMBL/GenBank/DDBJ databases">
        <title>Peredibacter starrii A3.12.</title>
        <authorList>
            <person name="Mitchell R.J."/>
        </authorList>
    </citation>
    <scope>NUCLEOTIDE SEQUENCE [LARGE SCALE GENOMIC DNA]</scope>
    <source>
        <strain evidence="3 4">A3.12</strain>
    </source>
</reference>
<evidence type="ECO:0000259" key="2">
    <source>
        <dbReference type="Pfam" id="PF00199"/>
    </source>
</evidence>
<dbReference type="CDD" id="cd08152">
    <property type="entry name" value="y4iL_like"/>
    <property type="match status" value="1"/>
</dbReference>
<dbReference type="GO" id="GO:0006979">
    <property type="term" value="P:response to oxidative stress"/>
    <property type="evidence" value="ECO:0007669"/>
    <property type="project" value="InterPro"/>
</dbReference>
<evidence type="ECO:0000256" key="1">
    <source>
        <dbReference type="ARBA" id="ARBA00012314"/>
    </source>
</evidence>
<dbReference type="Gene3D" id="2.40.180.10">
    <property type="entry name" value="Catalase core domain"/>
    <property type="match status" value="1"/>
</dbReference>
<dbReference type="PROSITE" id="PS51402">
    <property type="entry name" value="CATALASE_3"/>
    <property type="match status" value="1"/>
</dbReference>
<organism evidence="3 4">
    <name type="scientific">Peredibacter starrii</name>
    <dbReference type="NCBI Taxonomy" id="28202"/>
    <lineage>
        <taxon>Bacteria</taxon>
        <taxon>Pseudomonadati</taxon>
        <taxon>Bdellovibrionota</taxon>
        <taxon>Bacteriovoracia</taxon>
        <taxon>Bacteriovoracales</taxon>
        <taxon>Bacteriovoracaceae</taxon>
        <taxon>Peredibacter</taxon>
    </lineage>
</organism>
<sequence>MNKKLVLAVGSLSTLAVLVSCSHVNKREVASVDSNGKKLGVEVVPPTEEAATKEVLALVKASYNKPQPGNSYALRIIHGKQHGCVRGEFKINSDIPEKYRFGVFAEPGSTFPAWARLSNGSGKKQHDSMPDARGLAIKLMEVKGAKLADEKGTQDLLFQSKPVFFASDVQAYVKFMKFTAKGGAGGVGDLIKSTNLMDPKDRKGIQILATGSADHIKNPLTAEYFSALPQRLGSHQAMKMKAYPCPPKNGPEAGLKDQMKKDYLNMIMTEHLASSDACVEVAIQLQTDAEKMPIEDATVAWDPALSPFVPVAQLIIPKQSFSSEKRQDFCEHLAFNPWHSIEAHRPIGGLNRVRKLVYEHSQHFRHDLNNQRRSEPQANESYE</sequence>
<dbReference type="SUPFAM" id="SSF56634">
    <property type="entry name" value="Heme-dependent catalase-like"/>
    <property type="match status" value="1"/>
</dbReference>
<dbReference type="AlphaFoldDB" id="A0AAX4HKU5"/>
<keyword evidence="4" id="KW-1185">Reference proteome</keyword>
<dbReference type="Pfam" id="PF00199">
    <property type="entry name" value="Catalase"/>
    <property type="match status" value="1"/>
</dbReference>
<dbReference type="KEGG" id="psti:SOO65_14115"/>
<dbReference type="InterPro" id="IPR011614">
    <property type="entry name" value="Catalase_core"/>
</dbReference>
<feature type="domain" description="Catalase core" evidence="2">
    <location>
        <begin position="75"/>
        <end position="177"/>
    </location>
</feature>
<dbReference type="InterPro" id="IPR018028">
    <property type="entry name" value="Catalase"/>
</dbReference>
<name>A0AAX4HKU5_9BACT</name>
<evidence type="ECO:0000313" key="4">
    <source>
        <dbReference type="Proteomes" id="UP001324634"/>
    </source>
</evidence>
<dbReference type="EMBL" id="CP139487">
    <property type="protein sequence ID" value="WPU63826.1"/>
    <property type="molecule type" value="Genomic_DNA"/>
</dbReference>
<dbReference type="PANTHER" id="PTHR36195">
    <property type="entry name" value="DOMAIN PROTEIN, PUTATIVE (AFU_ORTHOLOGUE AFUA_5G01990)-RELATED-RELATED"/>
    <property type="match status" value="1"/>
</dbReference>
<dbReference type="RefSeq" id="WP_321391294.1">
    <property type="nucleotide sequence ID" value="NZ_CP139487.1"/>
</dbReference>